<name>A0ABU2B4S5_9CORY</name>
<evidence type="ECO:0000313" key="6">
    <source>
        <dbReference type="Proteomes" id="UP001183619"/>
    </source>
</evidence>
<evidence type="ECO:0000259" key="4">
    <source>
        <dbReference type="PROSITE" id="PS50977"/>
    </source>
</evidence>
<feature type="region of interest" description="Disordered" evidence="3">
    <location>
        <begin position="1"/>
        <end position="25"/>
    </location>
</feature>
<dbReference type="InterPro" id="IPR041474">
    <property type="entry name" value="NicS_C"/>
</dbReference>
<dbReference type="InterPro" id="IPR050109">
    <property type="entry name" value="HTH-type_TetR-like_transc_reg"/>
</dbReference>
<proteinExistence type="predicted"/>
<keyword evidence="1 2" id="KW-0238">DNA-binding</keyword>
<feature type="DNA-binding region" description="H-T-H motif" evidence="2">
    <location>
        <begin position="48"/>
        <end position="67"/>
    </location>
</feature>
<dbReference type="Pfam" id="PF17938">
    <property type="entry name" value="TetR_C_29"/>
    <property type="match status" value="1"/>
</dbReference>
<gene>
    <name evidence="5" type="ORF">J2S37_000153</name>
</gene>
<dbReference type="InterPro" id="IPR001647">
    <property type="entry name" value="HTH_TetR"/>
</dbReference>
<reference evidence="5 6" key="1">
    <citation type="submission" date="2023-07" db="EMBL/GenBank/DDBJ databases">
        <title>Sequencing the genomes of 1000 actinobacteria strains.</title>
        <authorList>
            <person name="Klenk H.-P."/>
        </authorList>
    </citation>
    <scope>NUCLEOTIDE SEQUENCE [LARGE SCALE GENOMIC DNA]</scope>
    <source>
        <strain evidence="5 6">DSM 44508</strain>
    </source>
</reference>
<evidence type="ECO:0000256" key="1">
    <source>
        <dbReference type="ARBA" id="ARBA00023125"/>
    </source>
</evidence>
<keyword evidence="6" id="KW-1185">Reference proteome</keyword>
<protein>
    <submittedName>
        <fullName evidence="5">AcrR family transcriptional regulator</fullName>
    </submittedName>
</protein>
<dbReference type="SUPFAM" id="SSF46689">
    <property type="entry name" value="Homeodomain-like"/>
    <property type="match status" value="1"/>
</dbReference>
<evidence type="ECO:0000313" key="5">
    <source>
        <dbReference type="EMBL" id="MDR7353615.1"/>
    </source>
</evidence>
<dbReference type="SUPFAM" id="SSF48498">
    <property type="entry name" value="Tetracyclin repressor-like, C-terminal domain"/>
    <property type="match status" value="1"/>
</dbReference>
<dbReference type="Pfam" id="PF00440">
    <property type="entry name" value="TetR_N"/>
    <property type="match status" value="1"/>
</dbReference>
<sequence>MSVERLDSLEADSFNPSSSGEGSAEATPEAVLDIALKKFAEIGFHDTKLEAIARESGMSKRMIHYHFGDKKGLYHRCLVLAVQRLRPSVQELELESTVPVDGVRKVVEAVFNRYAANPEAIRLLALENLMHYANVKEMQPLVDQSAITLQLDKLLMLGQDAGAFRPGISAQDVFTLIASLSVFRVLSQETTINLYNIDMMDESNTKGMARMAAEGVLAFLTSHLKTGDQISYLTTIASAEAGESLEHQAYDSNDSSYDISPDLFN</sequence>
<evidence type="ECO:0000256" key="2">
    <source>
        <dbReference type="PROSITE-ProRule" id="PRU00335"/>
    </source>
</evidence>
<dbReference type="PRINTS" id="PR00455">
    <property type="entry name" value="HTHTETR"/>
</dbReference>
<dbReference type="PANTHER" id="PTHR30328:SF54">
    <property type="entry name" value="HTH-TYPE TRANSCRIPTIONAL REPRESSOR SCO4008"/>
    <property type="match status" value="1"/>
</dbReference>
<dbReference type="Proteomes" id="UP001183619">
    <property type="component" value="Unassembled WGS sequence"/>
</dbReference>
<dbReference type="EMBL" id="JAVDYF010000001">
    <property type="protein sequence ID" value="MDR7353615.1"/>
    <property type="molecule type" value="Genomic_DNA"/>
</dbReference>
<dbReference type="Gene3D" id="1.10.357.10">
    <property type="entry name" value="Tetracycline Repressor, domain 2"/>
    <property type="match status" value="1"/>
</dbReference>
<dbReference type="PROSITE" id="PS50977">
    <property type="entry name" value="HTH_TETR_2"/>
    <property type="match status" value="1"/>
</dbReference>
<comment type="caution">
    <text evidence="5">The sequence shown here is derived from an EMBL/GenBank/DDBJ whole genome shotgun (WGS) entry which is preliminary data.</text>
</comment>
<dbReference type="InterPro" id="IPR009057">
    <property type="entry name" value="Homeodomain-like_sf"/>
</dbReference>
<feature type="domain" description="HTH tetR-type" evidence="4">
    <location>
        <begin position="25"/>
        <end position="85"/>
    </location>
</feature>
<dbReference type="InterPro" id="IPR036271">
    <property type="entry name" value="Tet_transcr_reg_TetR-rel_C_sf"/>
</dbReference>
<accession>A0ABU2B4S5</accession>
<organism evidence="5 6">
    <name type="scientific">Corynebacterium felinum</name>
    <dbReference type="NCBI Taxonomy" id="131318"/>
    <lineage>
        <taxon>Bacteria</taxon>
        <taxon>Bacillati</taxon>
        <taxon>Actinomycetota</taxon>
        <taxon>Actinomycetes</taxon>
        <taxon>Mycobacteriales</taxon>
        <taxon>Corynebacteriaceae</taxon>
        <taxon>Corynebacterium</taxon>
    </lineage>
</organism>
<evidence type="ECO:0000256" key="3">
    <source>
        <dbReference type="SAM" id="MobiDB-lite"/>
    </source>
</evidence>
<dbReference type="PANTHER" id="PTHR30328">
    <property type="entry name" value="TRANSCRIPTIONAL REPRESSOR"/>
    <property type="match status" value="1"/>
</dbReference>